<proteinExistence type="inferred from homology"/>
<gene>
    <name evidence="13" type="primary">HO-1</name>
    <name evidence="13" type="ORF">SELMODRAFT_97989</name>
</gene>
<evidence type="ECO:0000256" key="11">
    <source>
        <dbReference type="ARBA" id="ARBA00023004"/>
    </source>
</evidence>
<evidence type="ECO:0000256" key="5">
    <source>
        <dbReference type="ARBA" id="ARBA00022531"/>
    </source>
</evidence>
<evidence type="ECO:0000256" key="1">
    <source>
        <dbReference type="ARBA" id="ARBA00004229"/>
    </source>
</evidence>
<feature type="region of interest" description="Disordered" evidence="12">
    <location>
        <begin position="1"/>
        <end position="33"/>
    </location>
</feature>
<keyword evidence="8" id="KW-0479">Metal-binding</keyword>
<keyword evidence="6" id="KW-0349">Heme</keyword>
<dbReference type="Pfam" id="PF01126">
    <property type="entry name" value="Heme_oxygenase"/>
    <property type="match status" value="1"/>
</dbReference>
<sequence length="242" mass="27841">MAGRNQSSSGIRVFASTTLSESPELRPKRPGERKGFVEEMRFVAMKLHTKDQAKEGGKEADVQPVGSWKPTIQGYLQFLVDNKLIYEVLEALVRRASHSFYTEFQDTGLERSEALAKDLEWFQEQGHELPEPSLDGKSYAEFLETIAEEDPPAFICHFYNYYFAHTAGGRFIGKKVADEILDGRELEFYKWKGELPKLLNAVRDKINRISEEWSREDKDRCLKETAKSFKYSGKILRKIISS</sequence>
<dbReference type="GO" id="GO:0004392">
    <property type="term" value="F:heme oxygenase (decyclizing) activity"/>
    <property type="evidence" value="ECO:0007669"/>
    <property type="project" value="UniProtKB-EC"/>
</dbReference>
<evidence type="ECO:0000256" key="4">
    <source>
        <dbReference type="ARBA" id="ARBA00022528"/>
    </source>
</evidence>
<dbReference type="SUPFAM" id="SSF48613">
    <property type="entry name" value="Heme oxygenase-like"/>
    <property type="match status" value="1"/>
</dbReference>
<dbReference type="InterPro" id="IPR016084">
    <property type="entry name" value="Haem_Oase-like_multi-hlx"/>
</dbReference>
<evidence type="ECO:0000256" key="10">
    <source>
        <dbReference type="ARBA" id="ARBA00023002"/>
    </source>
</evidence>
<dbReference type="Proteomes" id="UP000001514">
    <property type="component" value="Unassembled WGS sequence"/>
</dbReference>
<evidence type="ECO:0000256" key="12">
    <source>
        <dbReference type="SAM" id="MobiDB-lite"/>
    </source>
</evidence>
<dbReference type="Gramene" id="EFJ26293">
    <property type="protein sequence ID" value="EFJ26293"/>
    <property type="gene ID" value="SELMODRAFT_97989"/>
</dbReference>
<evidence type="ECO:0000256" key="6">
    <source>
        <dbReference type="ARBA" id="ARBA00022617"/>
    </source>
</evidence>
<feature type="compositionally biased region" description="Basic and acidic residues" evidence="12">
    <location>
        <begin position="23"/>
        <end position="33"/>
    </location>
</feature>
<keyword evidence="5" id="KW-0602">Photosynthesis</keyword>
<dbReference type="GO" id="GO:0009507">
    <property type="term" value="C:chloroplast"/>
    <property type="evidence" value="ECO:0007669"/>
    <property type="project" value="UniProtKB-SubCell"/>
</dbReference>
<dbReference type="Gene3D" id="1.20.910.10">
    <property type="entry name" value="Heme oxygenase-like"/>
    <property type="match status" value="1"/>
</dbReference>
<evidence type="ECO:0000256" key="2">
    <source>
        <dbReference type="ARBA" id="ARBA00006134"/>
    </source>
</evidence>
<feature type="compositionally biased region" description="Polar residues" evidence="12">
    <location>
        <begin position="1"/>
        <end position="21"/>
    </location>
</feature>
<keyword evidence="11" id="KW-0408">Iron</keyword>
<dbReference type="PANTHER" id="PTHR35703">
    <property type="entry name" value="HEME OXYGENASE 1, CHLOROPLASTIC-RELATED"/>
    <property type="match status" value="1"/>
</dbReference>
<dbReference type="InterPro" id="IPR016951">
    <property type="entry name" value="Haem_Oase_decyc_pln"/>
</dbReference>
<dbReference type="AlphaFoldDB" id="D8RPQ1"/>
<keyword evidence="9" id="KW-0809">Transit peptide</keyword>
<keyword evidence="4" id="KW-0150">Chloroplast</keyword>
<accession>D8RPQ1</accession>
<dbReference type="OrthoDB" id="652091at2759"/>
<dbReference type="InterPro" id="IPR016053">
    <property type="entry name" value="Haem_Oase-like"/>
</dbReference>
<evidence type="ECO:0000313" key="13">
    <source>
        <dbReference type="EMBL" id="EFJ26293.1"/>
    </source>
</evidence>
<dbReference type="CDD" id="cd19165">
    <property type="entry name" value="HemeO"/>
    <property type="match status" value="1"/>
</dbReference>
<dbReference type="PANTHER" id="PTHR35703:SF2">
    <property type="entry name" value="HEME OXYGENASE 1, CHLOROPLASTIC-RELATED"/>
    <property type="match status" value="1"/>
</dbReference>
<dbReference type="EMBL" id="GL377585">
    <property type="protein sequence ID" value="EFJ26293.1"/>
    <property type="molecule type" value="Genomic_DNA"/>
</dbReference>
<evidence type="ECO:0000313" key="14">
    <source>
        <dbReference type="Proteomes" id="UP000001514"/>
    </source>
</evidence>
<dbReference type="STRING" id="88036.D8RPQ1"/>
<dbReference type="EC" id="1.14.14.18" evidence="3"/>
<dbReference type="GeneID" id="9636972"/>
<name>D8RPQ1_SELML</name>
<dbReference type="HOGENOM" id="CLU_063325_1_2_1"/>
<dbReference type="InParanoid" id="D8RPQ1"/>
<dbReference type="FunFam" id="1.20.910.10:FF:000005">
    <property type="entry name" value="Heme oxygenase 1"/>
    <property type="match status" value="1"/>
</dbReference>
<evidence type="ECO:0000256" key="3">
    <source>
        <dbReference type="ARBA" id="ARBA00012360"/>
    </source>
</evidence>
<evidence type="ECO:0000256" key="9">
    <source>
        <dbReference type="ARBA" id="ARBA00022946"/>
    </source>
</evidence>
<dbReference type="GO" id="GO:0046872">
    <property type="term" value="F:metal ion binding"/>
    <property type="evidence" value="ECO:0007669"/>
    <property type="project" value="UniProtKB-KW"/>
</dbReference>
<evidence type="ECO:0000256" key="8">
    <source>
        <dbReference type="ARBA" id="ARBA00022723"/>
    </source>
</evidence>
<dbReference type="KEGG" id="smo:SELMODRAFT_97989"/>
<keyword evidence="10" id="KW-0560">Oxidoreductase</keyword>
<dbReference type="eggNOG" id="KOG4480">
    <property type="taxonomic scope" value="Eukaryota"/>
</dbReference>
<dbReference type="GO" id="GO:0006788">
    <property type="term" value="P:heme oxidation"/>
    <property type="evidence" value="ECO:0007669"/>
    <property type="project" value="InterPro"/>
</dbReference>
<comment type="similarity">
    <text evidence="2">Belongs to the heme oxygenase family.</text>
</comment>
<keyword evidence="14" id="KW-1185">Reference proteome</keyword>
<dbReference type="FunCoup" id="D8RPQ1">
    <property type="interactions" value="816"/>
</dbReference>
<protein>
    <recommendedName>
        <fullName evidence="3">heme oxygenase (biliverdin-producing)</fullName>
        <ecNumber evidence="3">1.14.14.18</ecNumber>
    </recommendedName>
</protein>
<dbReference type="InterPro" id="IPR002051">
    <property type="entry name" value="Haem_Oase"/>
</dbReference>
<evidence type="ECO:0000256" key="7">
    <source>
        <dbReference type="ARBA" id="ARBA00022640"/>
    </source>
</evidence>
<organism evidence="14">
    <name type="scientific">Selaginella moellendorffii</name>
    <name type="common">Spikemoss</name>
    <dbReference type="NCBI Taxonomy" id="88036"/>
    <lineage>
        <taxon>Eukaryota</taxon>
        <taxon>Viridiplantae</taxon>
        <taxon>Streptophyta</taxon>
        <taxon>Embryophyta</taxon>
        <taxon>Tracheophyta</taxon>
        <taxon>Lycopodiopsida</taxon>
        <taxon>Selaginellales</taxon>
        <taxon>Selaginellaceae</taxon>
        <taxon>Selaginella</taxon>
    </lineage>
</organism>
<dbReference type="OMA" id="PPEFICH"/>
<comment type="subcellular location">
    <subcellularLocation>
        <location evidence="1">Plastid</location>
        <location evidence="1">Chloroplast</location>
    </subcellularLocation>
</comment>
<dbReference type="GO" id="GO:0015979">
    <property type="term" value="P:photosynthesis"/>
    <property type="evidence" value="ECO:0007669"/>
    <property type="project" value="UniProtKB-KW"/>
</dbReference>
<keyword evidence="7" id="KW-0934">Plastid</keyword>
<reference evidence="13 14" key="1">
    <citation type="journal article" date="2011" name="Science">
        <title>The Selaginella genome identifies genetic changes associated with the evolution of vascular plants.</title>
        <authorList>
            <person name="Banks J.A."/>
            <person name="Nishiyama T."/>
            <person name="Hasebe M."/>
            <person name="Bowman J.L."/>
            <person name="Gribskov M."/>
            <person name="dePamphilis C."/>
            <person name="Albert V.A."/>
            <person name="Aono N."/>
            <person name="Aoyama T."/>
            <person name="Ambrose B.A."/>
            <person name="Ashton N.W."/>
            <person name="Axtell M.J."/>
            <person name="Barker E."/>
            <person name="Barker M.S."/>
            <person name="Bennetzen J.L."/>
            <person name="Bonawitz N.D."/>
            <person name="Chapple C."/>
            <person name="Cheng C."/>
            <person name="Correa L.G."/>
            <person name="Dacre M."/>
            <person name="DeBarry J."/>
            <person name="Dreyer I."/>
            <person name="Elias M."/>
            <person name="Engstrom E.M."/>
            <person name="Estelle M."/>
            <person name="Feng L."/>
            <person name="Finet C."/>
            <person name="Floyd S.K."/>
            <person name="Frommer W.B."/>
            <person name="Fujita T."/>
            <person name="Gramzow L."/>
            <person name="Gutensohn M."/>
            <person name="Harholt J."/>
            <person name="Hattori M."/>
            <person name="Heyl A."/>
            <person name="Hirai T."/>
            <person name="Hiwatashi Y."/>
            <person name="Ishikawa M."/>
            <person name="Iwata M."/>
            <person name="Karol K.G."/>
            <person name="Koehler B."/>
            <person name="Kolukisaoglu U."/>
            <person name="Kubo M."/>
            <person name="Kurata T."/>
            <person name="Lalonde S."/>
            <person name="Li K."/>
            <person name="Li Y."/>
            <person name="Litt A."/>
            <person name="Lyons E."/>
            <person name="Manning G."/>
            <person name="Maruyama T."/>
            <person name="Michael T.P."/>
            <person name="Mikami K."/>
            <person name="Miyazaki S."/>
            <person name="Morinaga S."/>
            <person name="Murata T."/>
            <person name="Mueller-Roeber B."/>
            <person name="Nelson D.R."/>
            <person name="Obara M."/>
            <person name="Oguri Y."/>
            <person name="Olmstead R.G."/>
            <person name="Onodera N."/>
            <person name="Petersen B.L."/>
            <person name="Pils B."/>
            <person name="Prigge M."/>
            <person name="Rensing S.A."/>
            <person name="Riano-Pachon D.M."/>
            <person name="Roberts A.W."/>
            <person name="Sato Y."/>
            <person name="Scheller H.V."/>
            <person name="Schulz B."/>
            <person name="Schulz C."/>
            <person name="Shakirov E.V."/>
            <person name="Shibagaki N."/>
            <person name="Shinohara N."/>
            <person name="Shippen D.E."/>
            <person name="Soerensen I."/>
            <person name="Sotooka R."/>
            <person name="Sugimoto N."/>
            <person name="Sugita M."/>
            <person name="Sumikawa N."/>
            <person name="Tanurdzic M."/>
            <person name="Theissen G."/>
            <person name="Ulvskov P."/>
            <person name="Wakazuki S."/>
            <person name="Weng J.K."/>
            <person name="Willats W.W."/>
            <person name="Wipf D."/>
            <person name="Wolf P.G."/>
            <person name="Yang L."/>
            <person name="Zimmer A.D."/>
            <person name="Zhu Q."/>
            <person name="Mitros T."/>
            <person name="Hellsten U."/>
            <person name="Loque D."/>
            <person name="Otillar R."/>
            <person name="Salamov A."/>
            <person name="Schmutz J."/>
            <person name="Shapiro H."/>
            <person name="Lindquist E."/>
            <person name="Lucas S."/>
            <person name="Rokhsar D."/>
            <person name="Grigoriev I.V."/>
        </authorList>
    </citation>
    <scope>NUCLEOTIDE SEQUENCE [LARGE SCALE GENOMIC DNA]</scope>
</reference>